<name>A0A8H3CPV6_9AGAM</name>
<evidence type="ECO:0000313" key="8">
    <source>
        <dbReference type="Proteomes" id="UP000663853"/>
    </source>
</evidence>
<dbReference type="PANTHER" id="PTHR21661">
    <property type="entry name" value="EPOXIDE HYDROLASE 1-RELATED"/>
    <property type="match status" value="1"/>
</dbReference>
<evidence type="ECO:0000256" key="3">
    <source>
        <dbReference type="ARBA" id="ARBA00022801"/>
    </source>
</evidence>
<dbReference type="GO" id="GO:0097176">
    <property type="term" value="P:epoxide metabolic process"/>
    <property type="evidence" value="ECO:0007669"/>
    <property type="project" value="TreeGrafter"/>
</dbReference>
<feature type="signal peptide" evidence="5">
    <location>
        <begin position="1"/>
        <end position="22"/>
    </location>
</feature>
<comment type="caution">
    <text evidence="7">The sequence shown here is derived from an EMBL/GenBank/DDBJ whole genome shotgun (WGS) entry which is preliminary data.</text>
</comment>
<dbReference type="AlphaFoldDB" id="A0A8H3CPV6"/>
<dbReference type="Gene3D" id="3.40.50.1820">
    <property type="entry name" value="alpha/beta hydrolase"/>
    <property type="match status" value="1"/>
</dbReference>
<dbReference type="Pfam" id="PF06441">
    <property type="entry name" value="EHN"/>
    <property type="match status" value="1"/>
</dbReference>
<dbReference type="PRINTS" id="PR00412">
    <property type="entry name" value="EPOXHYDRLASE"/>
</dbReference>
<reference evidence="7" key="1">
    <citation type="submission" date="2021-01" db="EMBL/GenBank/DDBJ databases">
        <authorList>
            <person name="Kaushik A."/>
        </authorList>
    </citation>
    <scope>NUCLEOTIDE SEQUENCE</scope>
    <source>
        <strain evidence="7">AG6-10EEA</strain>
    </source>
</reference>
<dbReference type="SUPFAM" id="SSF53474">
    <property type="entry name" value="alpha/beta-Hydrolases"/>
    <property type="match status" value="1"/>
</dbReference>
<dbReference type="GO" id="GO:0004301">
    <property type="term" value="F:epoxide hydrolase activity"/>
    <property type="evidence" value="ECO:0007669"/>
    <property type="project" value="TreeGrafter"/>
</dbReference>
<keyword evidence="3" id="KW-0378">Hydrolase</keyword>
<dbReference type="EMBL" id="CAJMXA010003408">
    <property type="protein sequence ID" value="CAE6494774.1"/>
    <property type="molecule type" value="Genomic_DNA"/>
</dbReference>
<feature type="chain" id="PRO_5034039221" description="Epoxide hydrolase N-terminal domain-containing protein" evidence="5">
    <location>
        <begin position="23"/>
        <end position="417"/>
    </location>
</feature>
<evidence type="ECO:0000256" key="5">
    <source>
        <dbReference type="SAM" id="SignalP"/>
    </source>
</evidence>
<gene>
    <name evidence="7" type="ORF">RDB_LOCUS105093</name>
</gene>
<dbReference type="InterPro" id="IPR029058">
    <property type="entry name" value="AB_hydrolase_fold"/>
</dbReference>
<dbReference type="PIRSF" id="PIRSF001112">
    <property type="entry name" value="Epoxide_hydrolase"/>
    <property type="match status" value="1"/>
</dbReference>
<keyword evidence="2" id="KW-0058">Aromatic hydrocarbons catabolism</keyword>
<evidence type="ECO:0000256" key="1">
    <source>
        <dbReference type="ARBA" id="ARBA00010088"/>
    </source>
</evidence>
<protein>
    <recommendedName>
        <fullName evidence="6">Epoxide hydrolase N-terminal domain-containing protein</fullName>
    </recommendedName>
</protein>
<dbReference type="InterPro" id="IPR000639">
    <property type="entry name" value="Epox_hydrolase-like"/>
</dbReference>
<evidence type="ECO:0000313" key="7">
    <source>
        <dbReference type="EMBL" id="CAE6494774.1"/>
    </source>
</evidence>
<evidence type="ECO:0000256" key="4">
    <source>
        <dbReference type="PIRSR" id="PIRSR001112-1"/>
    </source>
</evidence>
<feature type="domain" description="Epoxide hydrolase N-terminal" evidence="6">
    <location>
        <begin position="25"/>
        <end position="129"/>
    </location>
</feature>
<dbReference type="Proteomes" id="UP000663853">
    <property type="component" value="Unassembled WGS sequence"/>
</dbReference>
<dbReference type="PANTHER" id="PTHR21661:SF35">
    <property type="entry name" value="EPOXIDE HYDROLASE"/>
    <property type="match status" value="1"/>
</dbReference>
<feature type="active site" description="Proton acceptor" evidence="4">
    <location>
        <position position="393"/>
    </location>
</feature>
<dbReference type="InterPro" id="IPR010497">
    <property type="entry name" value="Epoxide_hydro_N"/>
</dbReference>
<organism evidence="7 8">
    <name type="scientific">Rhizoctonia solani</name>
    <dbReference type="NCBI Taxonomy" id="456999"/>
    <lineage>
        <taxon>Eukaryota</taxon>
        <taxon>Fungi</taxon>
        <taxon>Dikarya</taxon>
        <taxon>Basidiomycota</taxon>
        <taxon>Agaricomycotina</taxon>
        <taxon>Agaricomycetes</taxon>
        <taxon>Cantharellales</taxon>
        <taxon>Ceratobasidiaceae</taxon>
        <taxon>Rhizoctonia</taxon>
    </lineage>
</organism>
<feature type="active site" description="Proton donor" evidence="4">
    <location>
        <position position="339"/>
    </location>
</feature>
<proteinExistence type="inferred from homology"/>
<sequence length="417" mass="46764">MRVLHSSTTLLSLLALPVIALGYDIKPFKVDLGSRVSHLKELVNLTKFPETSVLGNAGAGIELSWLKDRQKDWLSEYNWDKEQSAINKFNHSTVDIGDMTVHFIHQRSSDPEAIPLLLTHGWPGSFYEFHEVIGPLSNPEGKSNTSFHVIVPSLPGFGFTSPAPPGWSLNNTADLFNTLITDVLGYRSYTASAGDWGMVVMWALHNNHADHIKAVLYTGLIPQMAPSYDELKADARFADKINTLSEVQKQRLQNNTLFTSDGFGYFIEQSTRPATIGLALYDNPIGQLAWIGEKYLTDLGTKGDPLIGTPPSTLNNNTILTSISLYHLTRTFETAANTYHQNQGVFGRGLRQAVNRVPMGFADYRYEVQYYPEFYVQEVGNLVFHSEHERGGHFSALDNPLAYVDDLRTMMKRWYKA</sequence>
<evidence type="ECO:0000256" key="2">
    <source>
        <dbReference type="ARBA" id="ARBA00022797"/>
    </source>
</evidence>
<evidence type="ECO:0000259" key="6">
    <source>
        <dbReference type="Pfam" id="PF06441"/>
    </source>
</evidence>
<accession>A0A8H3CPV6</accession>
<keyword evidence="5" id="KW-0732">Signal</keyword>
<comment type="similarity">
    <text evidence="1">Belongs to the peptidase S33 family.</text>
</comment>
<feature type="active site" description="Nucleophile" evidence="4">
    <location>
        <position position="195"/>
    </location>
</feature>
<dbReference type="InterPro" id="IPR016292">
    <property type="entry name" value="Epoxide_hydrolase"/>
</dbReference>